<protein>
    <submittedName>
        <fullName evidence="1">Uncharacterized protein</fullName>
    </submittedName>
</protein>
<dbReference type="RefSeq" id="WP_307687326.1">
    <property type="nucleotide sequence ID" value="NZ_JAUSRD010000027.1"/>
</dbReference>
<evidence type="ECO:0000313" key="2">
    <source>
        <dbReference type="Proteomes" id="UP001242045"/>
    </source>
</evidence>
<name>A0AAW8D8R4_9BURK</name>
<evidence type="ECO:0000313" key="1">
    <source>
        <dbReference type="EMBL" id="MDP9897392.1"/>
    </source>
</evidence>
<reference evidence="1" key="1">
    <citation type="submission" date="2023-07" db="EMBL/GenBank/DDBJ databases">
        <title>Sorghum-associated microbial communities from plants grown in Nebraska, USA.</title>
        <authorList>
            <person name="Schachtman D."/>
        </authorList>
    </citation>
    <scope>NUCLEOTIDE SEQUENCE</scope>
    <source>
        <strain evidence="1">DS3754</strain>
    </source>
</reference>
<organism evidence="1 2">
    <name type="scientific">Variovorax boronicumulans</name>
    <dbReference type="NCBI Taxonomy" id="436515"/>
    <lineage>
        <taxon>Bacteria</taxon>
        <taxon>Pseudomonadati</taxon>
        <taxon>Pseudomonadota</taxon>
        <taxon>Betaproteobacteria</taxon>
        <taxon>Burkholderiales</taxon>
        <taxon>Comamonadaceae</taxon>
        <taxon>Variovorax</taxon>
    </lineage>
</organism>
<sequence length="90" mass="9443">MSSAYFCPLVTKPVVVVAAGHYVTRCGEVVTVSQVSTKHDFGCRGRYGNGTVEGWHKSGRIFAGIETANDIVGPAPGEDLARVPGYSAGE</sequence>
<dbReference type="AlphaFoldDB" id="A0AAW8D8R4"/>
<accession>A0AAW8D8R4</accession>
<dbReference type="Proteomes" id="UP001242045">
    <property type="component" value="Unassembled WGS sequence"/>
</dbReference>
<comment type="caution">
    <text evidence="1">The sequence shown here is derived from an EMBL/GenBank/DDBJ whole genome shotgun (WGS) entry which is preliminary data.</text>
</comment>
<dbReference type="EMBL" id="JAUSRD010000027">
    <property type="protein sequence ID" value="MDP9897392.1"/>
    <property type="molecule type" value="Genomic_DNA"/>
</dbReference>
<proteinExistence type="predicted"/>
<gene>
    <name evidence="1" type="ORF">J2W31_006536</name>
</gene>